<evidence type="ECO:0000313" key="2">
    <source>
        <dbReference type="Proteomes" id="UP001327560"/>
    </source>
</evidence>
<keyword evidence="2" id="KW-1185">Reference proteome</keyword>
<sequence length="66" mass="7354">MTTPAIAPLPIPTAARARKASRRRVAEKWKELKTKVDQLPEAMVKAQYFHSRGGEISHETPCNPGQ</sequence>
<proteinExistence type="predicted"/>
<dbReference type="Proteomes" id="UP001327560">
    <property type="component" value="Chromosome 9"/>
</dbReference>
<evidence type="ECO:0000313" key="1">
    <source>
        <dbReference type="EMBL" id="WOL20478.1"/>
    </source>
</evidence>
<gene>
    <name evidence="1" type="ORF">Cni_G29283</name>
</gene>
<protein>
    <submittedName>
        <fullName evidence="1">Uncharacterized protein</fullName>
    </submittedName>
</protein>
<organism evidence="1 2">
    <name type="scientific">Canna indica</name>
    <name type="common">Indian-shot</name>
    <dbReference type="NCBI Taxonomy" id="4628"/>
    <lineage>
        <taxon>Eukaryota</taxon>
        <taxon>Viridiplantae</taxon>
        <taxon>Streptophyta</taxon>
        <taxon>Embryophyta</taxon>
        <taxon>Tracheophyta</taxon>
        <taxon>Spermatophyta</taxon>
        <taxon>Magnoliopsida</taxon>
        <taxon>Liliopsida</taxon>
        <taxon>Zingiberales</taxon>
        <taxon>Cannaceae</taxon>
        <taxon>Canna</taxon>
    </lineage>
</organism>
<reference evidence="1 2" key="1">
    <citation type="submission" date="2023-10" db="EMBL/GenBank/DDBJ databases">
        <title>Chromosome-scale genome assembly provides insights into flower coloration mechanisms of Canna indica.</title>
        <authorList>
            <person name="Li C."/>
        </authorList>
    </citation>
    <scope>NUCLEOTIDE SEQUENCE [LARGE SCALE GENOMIC DNA]</scope>
    <source>
        <tissue evidence="1">Flower</tissue>
    </source>
</reference>
<dbReference type="AlphaFoldDB" id="A0AAQ3L4H0"/>
<dbReference type="EMBL" id="CP136898">
    <property type="protein sequence ID" value="WOL20478.1"/>
    <property type="molecule type" value="Genomic_DNA"/>
</dbReference>
<accession>A0AAQ3L4H0</accession>
<name>A0AAQ3L4H0_9LILI</name>